<organism evidence="2 3">
    <name type="scientific">Colocasia esculenta</name>
    <name type="common">Wild taro</name>
    <name type="synonym">Arum esculentum</name>
    <dbReference type="NCBI Taxonomy" id="4460"/>
    <lineage>
        <taxon>Eukaryota</taxon>
        <taxon>Viridiplantae</taxon>
        <taxon>Streptophyta</taxon>
        <taxon>Embryophyta</taxon>
        <taxon>Tracheophyta</taxon>
        <taxon>Spermatophyta</taxon>
        <taxon>Magnoliopsida</taxon>
        <taxon>Liliopsida</taxon>
        <taxon>Araceae</taxon>
        <taxon>Aroideae</taxon>
        <taxon>Colocasieae</taxon>
        <taxon>Colocasia</taxon>
    </lineage>
</organism>
<dbReference type="Proteomes" id="UP000652761">
    <property type="component" value="Unassembled WGS sequence"/>
</dbReference>
<comment type="caution">
    <text evidence="2">The sequence shown here is derived from an EMBL/GenBank/DDBJ whole genome shotgun (WGS) entry which is preliminary data.</text>
</comment>
<name>A0A843UE20_COLES</name>
<gene>
    <name evidence="2" type="ORF">Taro_012872</name>
</gene>
<feature type="region of interest" description="Disordered" evidence="1">
    <location>
        <begin position="42"/>
        <end position="73"/>
    </location>
</feature>
<sequence length="73" mass="7893">MNSCDNESLPEEIRVEGTPTNGSKTTLQSIKVRNTYCRVLQSSGNRVNASTTSRVRPKTTPSETAESNTCGSN</sequence>
<dbReference type="AlphaFoldDB" id="A0A843UE20"/>
<evidence type="ECO:0000313" key="2">
    <source>
        <dbReference type="EMBL" id="MQL80437.1"/>
    </source>
</evidence>
<accession>A0A843UE20</accession>
<dbReference type="EMBL" id="NMUH01000507">
    <property type="protein sequence ID" value="MQL80437.1"/>
    <property type="molecule type" value="Genomic_DNA"/>
</dbReference>
<keyword evidence="3" id="KW-1185">Reference proteome</keyword>
<reference evidence="2" key="1">
    <citation type="submission" date="2017-07" db="EMBL/GenBank/DDBJ databases">
        <title>Taro Niue Genome Assembly and Annotation.</title>
        <authorList>
            <person name="Atibalentja N."/>
            <person name="Keating K."/>
            <person name="Fields C.J."/>
        </authorList>
    </citation>
    <scope>NUCLEOTIDE SEQUENCE</scope>
    <source>
        <strain evidence="2">Niue_2</strain>
        <tissue evidence="2">Leaf</tissue>
    </source>
</reference>
<feature type="region of interest" description="Disordered" evidence="1">
    <location>
        <begin position="1"/>
        <end position="26"/>
    </location>
</feature>
<proteinExistence type="predicted"/>
<protein>
    <submittedName>
        <fullName evidence="2">Uncharacterized protein</fullName>
    </submittedName>
</protein>
<evidence type="ECO:0000313" key="3">
    <source>
        <dbReference type="Proteomes" id="UP000652761"/>
    </source>
</evidence>
<evidence type="ECO:0000256" key="1">
    <source>
        <dbReference type="SAM" id="MobiDB-lite"/>
    </source>
</evidence>